<organism evidence="1 2">
    <name type="scientific">Methylacidimicrobium tartarophylax</name>
    <dbReference type="NCBI Taxonomy" id="1041768"/>
    <lineage>
        <taxon>Bacteria</taxon>
        <taxon>Pseudomonadati</taxon>
        <taxon>Verrucomicrobiota</taxon>
        <taxon>Methylacidimicrobium</taxon>
    </lineage>
</organism>
<accession>A0A5E6MCV7</accession>
<dbReference type="AlphaFoldDB" id="A0A5E6MCV7"/>
<protein>
    <submittedName>
        <fullName evidence="1">Uncharacterized protein</fullName>
    </submittedName>
</protein>
<gene>
    <name evidence="1" type="ORF">MAMT_01711</name>
</gene>
<dbReference type="RefSeq" id="WP_281289110.1">
    <property type="nucleotide sequence ID" value="NZ_CABFVA020000090.1"/>
</dbReference>
<reference evidence="1 2" key="1">
    <citation type="submission" date="2019-09" db="EMBL/GenBank/DDBJ databases">
        <authorList>
            <person name="Cremers G."/>
        </authorList>
    </citation>
    <scope>NUCLEOTIDE SEQUENCE [LARGE SCALE GENOMIC DNA]</scope>
    <source>
        <strain evidence="1">4A</strain>
    </source>
</reference>
<name>A0A5E6MCV7_9BACT</name>
<evidence type="ECO:0000313" key="2">
    <source>
        <dbReference type="Proteomes" id="UP000334923"/>
    </source>
</evidence>
<proteinExistence type="predicted"/>
<dbReference type="EMBL" id="CABFVA020000090">
    <property type="protein sequence ID" value="VVM07366.1"/>
    <property type="molecule type" value="Genomic_DNA"/>
</dbReference>
<sequence>MAPKARRVNYPCDVPDTERERDKIDRTIRHRILAFPYGRLGRLV</sequence>
<evidence type="ECO:0000313" key="1">
    <source>
        <dbReference type="EMBL" id="VVM07366.1"/>
    </source>
</evidence>
<keyword evidence="2" id="KW-1185">Reference proteome</keyword>
<dbReference type="Proteomes" id="UP000334923">
    <property type="component" value="Unassembled WGS sequence"/>
</dbReference>